<evidence type="ECO:0008006" key="3">
    <source>
        <dbReference type="Google" id="ProtNLM"/>
    </source>
</evidence>
<dbReference type="EMBL" id="LJYG01000047">
    <property type="protein sequence ID" value="KRQ14704.1"/>
    <property type="molecule type" value="Genomic_DNA"/>
</dbReference>
<evidence type="ECO:0000313" key="1">
    <source>
        <dbReference type="EMBL" id="KRQ14704.1"/>
    </source>
</evidence>
<accession>A0A0R3DXZ0</accession>
<keyword evidence="2" id="KW-1185">Reference proteome</keyword>
<protein>
    <recommendedName>
        <fullName evidence="3">DUF2934 domain-containing protein</fullName>
    </recommendedName>
</protein>
<proteinExistence type="predicted"/>
<comment type="caution">
    <text evidence="1">The sequence shown here is derived from an EMBL/GenBank/DDBJ whole genome shotgun (WGS) entry which is preliminary data.</text>
</comment>
<dbReference type="RefSeq" id="WP_057746612.1">
    <property type="nucleotide sequence ID" value="NZ_LJYG01000047.1"/>
</dbReference>
<dbReference type="OrthoDB" id="9811127at2"/>
<reference evidence="1 2" key="1">
    <citation type="submission" date="2015-09" db="EMBL/GenBank/DDBJ databases">
        <title>Draft Genome Sequence of Bradyrhizobium manausense Strain BR 3351T, a Novel Symbiotic Nitrogen-Fixing Alphaproteobacterium Isolated from Brazilian Amazon Rain Forest.</title>
        <authorList>
            <person name="De Araujo J.L."/>
            <person name="Zilli J.E."/>
        </authorList>
    </citation>
    <scope>NUCLEOTIDE SEQUENCE [LARGE SCALE GENOMIC DNA]</scope>
    <source>
        <strain evidence="1 2">BR3351</strain>
    </source>
</reference>
<name>A0A0R3DXZ0_9BRAD</name>
<dbReference type="AlphaFoldDB" id="A0A0R3DXZ0"/>
<dbReference type="STRING" id="989370.AOQ71_12535"/>
<sequence>MDERAKLEHQIELATKAAAYIRDERTASRLRRFADELRQRLFPSTQDRQIKIRARELWEQAGRPAGRDLDFWLQAEREIRGRSDETSD</sequence>
<evidence type="ECO:0000313" key="2">
    <source>
        <dbReference type="Proteomes" id="UP000051936"/>
    </source>
</evidence>
<dbReference type="Pfam" id="PF11154">
    <property type="entry name" value="DUF2934"/>
    <property type="match status" value="1"/>
</dbReference>
<dbReference type="InterPro" id="IPR021327">
    <property type="entry name" value="DUF2934"/>
</dbReference>
<dbReference type="Proteomes" id="UP000051936">
    <property type="component" value="Unassembled WGS sequence"/>
</dbReference>
<organism evidence="1 2">
    <name type="scientific">Bradyrhizobium manausense</name>
    <dbReference type="NCBI Taxonomy" id="989370"/>
    <lineage>
        <taxon>Bacteria</taxon>
        <taxon>Pseudomonadati</taxon>
        <taxon>Pseudomonadota</taxon>
        <taxon>Alphaproteobacteria</taxon>
        <taxon>Hyphomicrobiales</taxon>
        <taxon>Nitrobacteraceae</taxon>
        <taxon>Bradyrhizobium</taxon>
    </lineage>
</organism>
<gene>
    <name evidence="1" type="ORF">AOQ71_12535</name>
</gene>